<dbReference type="InterPro" id="IPR008927">
    <property type="entry name" value="6-PGluconate_DH-like_C_sf"/>
</dbReference>
<dbReference type="GO" id="GO:0016509">
    <property type="term" value="F:long-chain (3S)-3-hydroxyacyl-CoA dehydrogenase (NAD+) activity"/>
    <property type="evidence" value="ECO:0007669"/>
    <property type="project" value="TreeGrafter"/>
</dbReference>
<dbReference type="Pfam" id="PF00725">
    <property type="entry name" value="3HCDH"/>
    <property type="match status" value="1"/>
</dbReference>
<keyword evidence="5" id="KW-0276">Fatty acid metabolism</keyword>
<dbReference type="Pfam" id="PF00378">
    <property type="entry name" value="ECH_1"/>
    <property type="match status" value="1"/>
</dbReference>
<keyword evidence="10" id="KW-0413">Isomerase</keyword>
<comment type="catalytic activity">
    <reaction evidence="13">
        <text>a (3S)-3-hydroxyacyl-CoA + NAD(+) = a 3-oxoacyl-CoA + NADH + H(+)</text>
        <dbReference type="Rhea" id="RHEA:22432"/>
        <dbReference type="ChEBI" id="CHEBI:15378"/>
        <dbReference type="ChEBI" id="CHEBI:57318"/>
        <dbReference type="ChEBI" id="CHEBI:57540"/>
        <dbReference type="ChEBI" id="CHEBI:57945"/>
        <dbReference type="ChEBI" id="CHEBI:90726"/>
        <dbReference type="EC" id="1.1.1.35"/>
    </reaction>
</comment>
<dbReference type="OrthoDB" id="5389341at2"/>
<sequence>MLYQSDTLTLMQLDDGIAEIRFGNLGSVNKFDRCTLVSFQQALAILQDLSGLTGLILSHNKKDFMVGADINEFLPKFALPDEELSQWLHQANQIFNSLEDLPVPTISVMGGFVLGGGCECVLATDFRISDSSLKIGLPEVKLGIMPGFGGSVRLPRLIGADNALMWITTGKHHHAEQALKDGVLDAIVATEHRHQAAVKMLQQANQLGWQQRRAAKKAPLCLSNIEATMCFSTANAMVAAKAGPHYPAPVTAVTAMQQAAGMSRDEALAIENQHFVRLAKTHVARALVGIYLNDQQLKQSAKKLTANSQKVQSLAVLGAGIMGGGIAYQGASKRLNVVMKDIQPDALHLGMSEANTLLNKQIKRGKLTSHQLGETLARITPSLNYDSVKNAQVVIEAVVENPKIKAQVLAETEQHIGVDSVLVSNTSTIPIGLLAQSLARPEQFCGMHFFNPVHRMPLVEVIRGPETSQACVEQVVALAIQLGKSPVVVNDCPGFFVNRVLFPYFFGFARLIAAGVDFAHIDRVMEQQFGWPMGPAYLLDVVGIDTAHHAGAVMAQGYPTRMQPQQDSCIDLFFEAQKYGQKSGEGFYQYHLDSKGRPAKKRSDAAYELLAQHFSSDASLSDDTIIDYLMVPLVNEVLHCLDEQIVASAAEADIALVYGLGFPPFRGGPIAWLQHIGLDQFIAKADALAALGPLYQVPASLRERAASGTDFY</sequence>
<dbReference type="Gene3D" id="3.40.50.720">
    <property type="entry name" value="NAD(P)-binding Rossmann-like Domain"/>
    <property type="match status" value="1"/>
</dbReference>
<evidence type="ECO:0000256" key="7">
    <source>
        <dbReference type="ARBA" id="ARBA00023002"/>
    </source>
</evidence>
<dbReference type="EMBL" id="QZCH01000023">
    <property type="protein sequence ID" value="RJG41903.1"/>
    <property type="molecule type" value="Genomic_DNA"/>
</dbReference>
<evidence type="ECO:0000256" key="13">
    <source>
        <dbReference type="ARBA" id="ARBA00049556"/>
    </source>
</evidence>
<keyword evidence="7" id="KW-0560">Oxidoreductase</keyword>
<dbReference type="SUPFAM" id="SSF51735">
    <property type="entry name" value="NAD(P)-binding Rossmann-fold domains"/>
    <property type="match status" value="1"/>
</dbReference>
<dbReference type="FunFam" id="3.40.50.720:FF:000009">
    <property type="entry name" value="Fatty oxidation complex, alpha subunit"/>
    <property type="match status" value="1"/>
</dbReference>
<evidence type="ECO:0000256" key="2">
    <source>
        <dbReference type="ARBA" id="ARBA00007005"/>
    </source>
</evidence>
<comment type="caution">
    <text evidence="16">The sequence shown here is derived from an EMBL/GenBank/DDBJ whole genome shotgun (WGS) entry which is preliminary data.</text>
</comment>
<comment type="similarity">
    <text evidence="3">In the N-terminal section; belongs to the enoyl-CoA hydratase/isomerase family.</text>
</comment>
<organism evidence="16 17">
    <name type="scientific">Motilimonas pumila</name>
    <dbReference type="NCBI Taxonomy" id="2303987"/>
    <lineage>
        <taxon>Bacteria</taxon>
        <taxon>Pseudomonadati</taxon>
        <taxon>Pseudomonadota</taxon>
        <taxon>Gammaproteobacteria</taxon>
        <taxon>Alteromonadales</taxon>
        <taxon>Alteromonadales genera incertae sedis</taxon>
        <taxon>Motilimonas</taxon>
    </lineage>
</organism>
<dbReference type="InterPro" id="IPR012799">
    <property type="entry name" value="FadB"/>
</dbReference>
<dbReference type="GO" id="GO:0006635">
    <property type="term" value="P:fatty acid beta-oxidation"/>
    <property type="evidence" value="ECO:0007669"/>
    <property type="project" value="UniProtKB-UniPathway"/>
</dbReference>
<dbReference type="Gene3D" id="1.10.1040.50">
    <property type="match status" value="1"/>
</dbReference>
<evidence type="ECO:0000256" key="3">
    <source>
        <dbReference type="ARBA" id="ARBA00008750"/>
    </source>
</evidence>
<comment type="pathway">
    <text evidence="1">Lipid metabolism; fatty acid beta-oxidation.</text>
</comment>
<dbReference type="InterPro" id="IPR001753">
    <property type="entry name" value="Enoyl-CoA_hydra/iso"/>
</dbReference>
<gene>
    <name evidence="16" type="primary">fadB</name>
    <name evidence="16" type="ORF">D1Z90_15535</name>
</gene>
<dbReference type="GO" id="GO:0070403">
    <property type="term" value="F:NAD+ binding"/>
    <property type="evidence" value="ECO:0007669"/>
    <property type="project" value="InterPro"/>
</dbReference>
<evidence type="ECO:0000256" key="5">
    <source>
        <dbReference type="ARBA" id="ARBA00022832"/>
    </source>
</evidence>
<feature type="domain" description="3-hydroxyacyl-CoA dehydrogenase C-terminal" evidence="14">
    <location>
        <begin position="494"/>
        <end position="590"/>
    </location>
</feature>
<dbReference type="PANTHER" id="PTHR43612">
    <property type="entry name" value="TRIFUNCTIONAL ENZYME SUBUNIT ALPHA"/>
    <property type="match status" value="1"/>
</dbReference>
<evidence type="ECO:0000256" key="1">
    <source>
        <dbReference type="ARBA" id="ARBA00005005"/>
    </source>
</evidence>
<evidence type="ECO:0000256" key="12">
    <source>
        <dbReference type="ARBA" id="ARBA00023268"/>
    </source>
</evidence>
<evidence type="ECO:0000313" key="16">
    <source>
        <dbReference type="EMBL" id="RJG41903.1"/>
    </source>
</evidence>
<dbReference type="GO" id="GO:0004165">
    <property type="term" value="F:delta(3)-delta(2)-enoyl-CoA isomerase activity"/>
    <property type="evidence" value="ECO:0007669"/>
    <property type="project" value="InterPro"/>
</dbReference>
<comment type="similarity">
    <text evidence="2">In the central section; belongs to the 3-hydroxyacyl-CoA dehydrogenase family.</text>
</comment>
<dbReference type="AlphaFoldDB" id="A0A418YBM3"/>
<dbReference type="PROSITE" id="PS00067">
    <property type="entry name" value="3HCDH"/>
    <property type="match status" value="1"/>
</dbReference>
<evidence type="ECO:0000259" key="15">
    <source>
        <dbReference type="Pfam" id="PF02737"/>
    </source>
</evidence>
<dbReference type="InterPro" id="IPR006176">
    <property type="entry name" value="3-OHacyl-CoA_DH_NAD-bd"/>
</dbReference>
<keyword evidence="12" id="KW-0511">Multifunctional enzyme</keyword>
<evidence type="ECO:0000256" key="6">
    <source>
        <dbReference type="ARBA" id="ARBA00022963"/>
    </source>
</evidence>
<dbReference type="InterPro" id="IPR050136">
    <property type="entry name" value="FA_oxidation_alpha_subunit"/>
</dbReference>
<keyword evidence="11" id="KW-0456">Lyase</keyword>
<keyword evidence="6" id="KW-0442">Lipid degradation</keyword>
<evidence type="ECO:0000256" key="9">
    <source>
        <dbReference type="ARBA" id="ARBA00023098"/>
    </source>
</evidence>
<evidence type="ECO:0000256" key="10">
    <source>
        <dbReference type="ARBA" id="ARBA00023235"/>
    </source>
</evidence>
<dbReference type="Gene3D" id="3.90.226.10">
    <property type="entry name" value="2-enoyl-CoA Hydratase, Chain A, domain 1"/>
    <property type="match status" value="1"/>
</dbReference>
<protein>
    <recommendedName>
        <fullName evidence="4">enoyl-CoA hydratase</fullName>
        <ecNumber evidence="4">4.2.1.17</ecNumber>
    </recommendedName>
</protein>
<dbReference type="Pfam" id="PF02737">
    <property type="entry name" value="3HCDH_N"/>
    <property type="match status" value="1"/>
</dbReference>
<dbReference type="NCBIfam" id="NF008727">
    <property type="entry name" value="PRK11730.1"/>
    <property type="match status" value="1"/>
</dbReference>
<dbReference type="InterPro" id="IPR036291">
    <property type="entry name" value="NAD(P)-bd_dom_sf"/>
</dbReference>
<dbReference type="GO" id="GO:0008692">
    <property type="term" value="F:3-hydroxybutyryl-CoA epimerase activity"/>
    <property type="evidence" value="ECO:0007669"/>
    <property type="project" value="InterPro"/>
</dbReference>
<evidence type="ECO:0000313" key="17">
    <source>
        <dbReference type="Proteomes" id="UP000283255"/>
    </source>
</evidence>
<dbReference type="CDD" id="cd06558">
    <property type="entry name" value="crotonase-like"/>
    <property type="match status" value="1"/>
</dbReference>
<dbReference type="InterPro" id="IPR006180">
    <property type="entry name" value="3-OHacyl-CoA_DH_CS"/>
</dbReference>
<dbReference type="SUPFAM" id="SSF52096">
    <property type="entry name" value="ClpP/crotonase"/>
    <property type="match status" value="1"/>
</dbReference>
<evidence type="ECO:0000259" key="14">
    <source>
        <dbReference type="Pfam" id="PF00725"/>
    </source>
</evidence>
<dbReference type="InterPro" id="IPR029045">
    <property type="entry name" value="ClpP/crotonase-like_dom_sf"/>
</dbReference>
<feature type="domain" description="3-hydroxyacyl-CoA dehydrogenase NAD binding" evidence="15">
    <location>
        <begin position="314"/>
        <end position="492"/>
    </location>
</feature>
<dbReference type="PANTHER" id="PTHR43612:SF3">
    <property type="entry name" value="TRIFUNCTIONAL ENZYME SUBUNIT ALPHA, MITOCHONDRIAL"/>
    <property type="match status" value="1"/>
</dbReference>
<keyword evidence="8" id="KW-0520">NAD</keyword>
<evidence type="ECO:0000256" key="4">
    <source>
        <dbReference type="ARBA" id="ARBA00012076"/>
    </source>
</evidence>
<evidence type="ECO:0000256" key="11">
    <source>
        <dbReference type="ARBA" id="ARBA00023239"/>
    </source>
</evidence>
<dbReference type="RefSeq" id="WP_119911708.1">
    <property type="nucleotide sequence ID" value="NZ_QZCH01000023.1"/>
</dbReference>
<reference evidence="16 17" key="1">
    <citation type="submission" date="2018-09" db="EMBL/GenBank/DDBJ databases">
        <authorList>
            <person name="Wang F."/>
        </authorList>
    </citation>
    <scope>NUCLEOTIDE SEQUENCE [LARGE SCALE GENOMIC DNA]</scope>
    <source>
        <strain evidence="16 17">PLHSC7-2</strain>
    </source>
</reference>
<keyword evidence="9" id="KW-0443">Lipid metabolism</keyword>
<dbReference type="GO" id="GO:0036125">
    <property type="term" value="C:fatty acid beta-oxidation multienzyme complex"/>
    <property type="evidence" value="ECO:0007669"/>
    <property type="project" value="InterPro"/>
</dbReference>
<dbReference type="GO" id="GO:0004300">
    <property type="term" value="F:enoyl-CoA hydratase activity"/>
    <property type="evidence" value="ECO:0007669"/>
    <property type="project" value="UniProtKB-EC"/>
</dbReference>
<keyword evidence="17" id="KW-1185">Reference proteome</keyword>
<reference evidence="16 17" key="2">
    <citation type="submission" date="2019-01" db="EMBL/GenBank/DDBJ databases">
        <title>Motilimonas pumilus sp. nov., isolated from the gut of sea cucumber (Apostichopus japonicus).</title>
        <authorList>
            <person name="Wang F.-Q."/>
            <person name="Ren L.-H."/>
            <person name="Lin Y.-W."/>
            <person name="Sun G.-H."/>
            <person name="Du Z.-J."/>
            <person name="Zhao J.-X."/>
            <person name="Liu X.-J."/>
            <person name="Liu L.-J."/>
        </authorList>
    </citation>
    <scope>NUCLEOTIDE SEQUENCE [LARGE SCALE GENOMIC DNA]</scope>
    <source>
        <strain evidence="16 17">PLHSC7-2</strain>
    </source>
</reference>
<dbReference type="InterPro" id="IPR006108">
    <property type="entry name" value="3HC_DH_C"/>
</dbReference>
<dbReference type="EC" id="4.2.1.17" evidence="4"/>
<dbReference type="NCBIfam" id="TIGR02437">
    <property type="entry name" value="FadB"/>
    <property type="match status" value="1"/>
</dbReference>
<dbReference type="SUPFAM" id="SSF48179">
    <property type="entry name" value="6-phosphogluconate dehydrogenase C-terminal domain-like"/>
    <property type="match status" value="2"/>
</dbReference>
<dbReference type="Proteomes" id="UP000283255">
    <property type="component" value="Unassembled WGS sequence"/>
</dbReference>
<proteinExistence type="inferred from homology"/>
<evidence type="ECO:0000256" key="8">
    <source>
        <dbReference type="ARBA" id="ARBA00023027"/>
    </source>
</evidence>
<dbReference type="UniPathway" id="UPA00659"/>
<name>A0A418YBM3_9GAMM</name>
<accession>A0A418YBM3</accession>